<evidence type="ECO:0000313" key="4">
    <source>
        <dbReference type="Proteomes" id="UP000186905"/>
    </source>
</evidence>
<feature type="region of interest" description="Disordered" evidence="2">
    <location>
        <begin position="75"/>
        <end position="94"/>
    </location>
</feature>
<organism evidence="3 4">
    <name type="scientific">Photobacterium proteolyticum</name>
    <dbReference type="NCBI Taxonomy" id="1903952"/>
    <lineage>
        <taxon>Bacteria</taxon>
        <taxon>Pseudomonadati</taxon>
        <taxon>Pseudomonadota</taxon>
        <taxon>Gammaproteobacteria</taxon>
        <taxon>Vibrionales</taxon>
        <taxon>Vibrionaceae</taxon>
        <taxon>Photobacterium</taxon>
    </lineage>
</organism>
<evidence type="ECO:0000313" key="3">
    <source>
        <dbReference type="EMBL" id="OLQ71217.1"/>
    </source>
</evidence>
<reference evidence="3 4" key="1">
    <citation type="submission" date="2016-09" db="EMBL/GenBank/DDBJ databases">
        <title>Photobacterium proteolyticum sp. nov. a protease producing bacterium isolated from ocean sediments of Laizhou Bay.</title>
        <authorList>
            <person name="Li Y."/>
        </authorList>
    </citation>
    <scope>NUCLEOTIDE SEQUENCE [LARGE SCALE GENOMIC DNA]</scope>
    <source>
        <strain evidence="3 4">13-12</strain>
    </source>
</reference>
<dbReference type="AlphaFoldDB" id="A0A1Q9GA73"/>
<accession>A0A1Q9GA73</accession>
<protein>
    <recommendedName>
        <fullName evidence="5">Replication protein</fullName>
    </recommendedName>
</protein>
<dbReference type="RefSeq" id="WP_075767495.1">
    <property type="nucleotide sequence ID" value="NZ_MJIL01000095.1"/>
</dbReference>
<dbReference type="OrthoDB" id="5906096at2"/>
<gene>
    <name evidence="3" type="ORF">BIT28_03360</name>
</gene>
<keyword evidence="1" id="KW-0175">Coiled coil</keyword>
<evidence type="ECO:0000256" key="2">
    <source>
        <dbReference type="SAM" id="MobiDB-lite"/>
    </source>
</evidence>
<sequence length="676" mass="75684">MTLATNDLLYVAGAVQPHDKTEAALSRGFLGSDFQRQNHIGNIKALNSFFASEQVKHEESLPEFDAEHIREAAARSDENNRLVQGRKSPTHPQQAQLDKILLQERKLQRGSCVLDSIESVYNHEALYAITEREGGAKILPFADEATSNAPEVSPASVRLMNREWSGQYKVQYYTQTPASAAPDAVCGERFTEKLTKRAVKNIFESAAYVSACHGGFTTFLTLTFSQEQRCKIFGGMNATATETPIDIQKNMADPVTNIAGPYCDIDFSADDPAATVNILDDGTVKVLNGNREIAGDYTPLCNRPKELYTLTKTAESTIGKEVSRFMDGVKKMYHRGWVADHTVEVDAESGAKFCPLPKVETQIAGYRKAGEFGPTKEPANFHYIWVAECPANDDGEPNPHVHVLLNWSVPQQLFSAWANRIEGIWGNGFAHLERIRESKAAGTYIIKAVGYAAKGDNADQGLIKGNRYNIARCSRAPAWECIASFEADNMAAIIKECGYKLEQWKKPLSRTLHRIEKQLNQTVKARAIAKKAKKPQQEINKLKGRIIRLENQARATRDQMKARCVHASTKNLFCIAFDGEQAGNKAYDFLLWAAGARGWSMSPRTDDTDYLEVLREAKLAAWDRYQHSYHRFREKRAYWHSVLTDPLIPPTEGDPDIELSRSMVLREQYETLQLAA</sequence>
<evidence type="ECO:0008006" key="5">
    <source>
        <dbReference type="Google" id="ProtNLM"/>
    </source>
</evidence>
<proteinExistence type="predicted"/>
<comment type="caution">
    <text evidence="3">The sequence shown here is derived from an EMBL/GenBank/DDBJ whole genome shotgun (WGS) entry which is preliminary data.</text>
</comment>
<dbReference type="Proteomes" id="UP000186905">
    <property type="component" value="Unassembled WGS sequence"/>
</dbReference>
<dbReference type="STRING" id="1903952.BIT28_03360"/>
<keyword evidence="4" id="KW-1185">Reference proteome</keyword>
<name>A0A1Q9GA73_9GAMM</name>
<evidence type="ECO:0000256" key="1">
    <source>
        <dbReference type="SAM" id="Coils"/>
    </source>
</evidence>
<feature type="coiled-coil region" evidence="1">
    <location>
        <begin position="532"/>
        <end position="559"/>
    </location>
</feature>
<dbReference type="EMBL" id="MJIL01000095">
    <property type="protein sequence ID" value="OLQ71217.1"/>
    <property type="molecule type" value="Genomic_DNA"/>
</dbReference>